<protein>
    <recommendedName>
        <fullName evidence="3">Amidohydrolase</fullName>
    </recommendedName>
</protein>
<name>A0ABY4GWD1_9BACI</name>
<dbReference type="EMBL" id="CP095074">
    <property type="protein sequence ID" value="UOQ92349.1"/>
    <property type="molecule type" value="Genomic_DNA"/>
</dbReference>
<evidence type="ECO:0008006" key="3">
    <source>
        <dbReference type="Google" id="ProtNLM"/>
    </source>
</evidence>
<organism evidence="1 2">
    <name type="scientific">Halobacillus shinanisalinarum</name>
    <dbReference type="NCBI Taxonomy" id="2932258"/>
    <lineage>
        <taxon>Bacteria</taxon>
        <taxon>Bacillati</taxon>
        <taxon>Bacillota</taxon>
        <taxon>Bacilli</taxon>
        <taxon>Bacillales</taxon>
        <taxon>Bacillaceae</taxon>
        <taxon>Halobacillus</taxon>
    </lineage>
</organism>
<dbReference type="InterPro" id="IPR017439">
    <property type="entry name" value="Amidohydrolase"/>
</dbReference>
<gene>
    <name evidence="1" type="ORF">MUO14_18015</name>
</gene>
<evidence type="ECO:0000313" key="2">
    <source>
        <dbReference type="Proteomes" id="UP000831880"/>
    </source>
</evidence>
<reference evidence="1 2" key="1">
    <citation type="submission" date="2022-04" db="EMBL/GenBank/DDBJ databases">
        <title>Halobacillus sp. isolated from saltern.</title>
        <authorList>
            <person name="Won M."/>
            <person name="Lee C.-M."/>
            <person name="Woen H.-Y."/>
            <person name="Kwon S.-W."/>
        </authorList>
    </citation>
    <scope>NUCLEOTIDE SEQUENCE [LARGE SCALE GENOMIC DNA]</scope>
    <source>
        <strain evidence="1 2">SSTM10-2</strain>
    </source>
</reference>
<dbReference type="Proteomes" id="UP000831880">
    <property type="component" value="Chromosome"/>
</dbReference>
<dbReference type="Gene3D" id="3.40.630.10">
    <property type="entry name" value="Zn peptidases"/>
    <property type="match status" value="1"/>
</dbReference>
<evidence type="ECO:0000313" key="1">
    <source>
        <dbReference type="EMBL" id="UOQ92349.1"/>
    </source>
</evidence>
<dbReference type="PANTHER" id="PTHR11014:SF63">
    <property type="entry name" value="METALLOPEPTIDASE, PUTATIVE (AFU_ORTHOLOGUE AFUA_6G09600)-RELATED"/>
    <property type="match status" value="1"/>
</dbReference>
<proteinExistence type="predicted"/>
<keyword evidence="2" id="KW-1185">Reference proteome</keyword>
<sequence length="67" mass="7663">MEDPMFGTEDFSSFSEAVPASMQFIGVHHERLGKVYPLHHSNFKIDEKALQYGVDYYVKLAERVGVL</sequence>
<accession>A0ABY4GWD1</accession>
<dbReference type="PANTHER" id="PTHR11014">
    <property type="entry name" value="PEPTIDASE M20 FAMILY MEMBER"/>
    <property type="match status" value="1"/>
</dbReference>
<dbReference type="SUPFAM" id="SSF53187">
    <property type="entry name" value="Zn-dependent exopeptidases"/>
    <property type="match status" value="1"/>
</dbReference>